<evidence type="ECO:0000313" key="5">
    <source>
        <dbReference type="Proteomes" id="UP001139485"/>
    </source>
</evidence>
<organism evidence="4 5">
    <name type="scientific">Nocardioides bruguierae</name>
    <dbReference type="NCBI Taxonomy" id="2945102"/>
    <lineage>
        <taxon>Bacteria</taxon>
        <taxon>Bacillati</taxon>
        <taxon>Actinomycetota</taxon>
        <taxon>Actinomycetes</taxon>
        <taxon>Propionibacteriales</taxon>
        <taxon>Nocardioidaceae</taxon>
        <taxon>Nocardioides</taxon>
    </lineage>
</organism>
<dbReference type="GO" id="GO:0005829">
    <property type="term" value="C:cytosol"/>
    <property type="evidence" value="ECO:0007669"/>
    <property type="project" value="TreeGrafter"/>
</dbReference>
<gene>
    <name evidence="4" type="ORF">M8330_16485</name>
</gene>
<name>A0A9X2DA54_9ACTN</name>
<dbReference type="GO" id="GO:0004331">
    <property type="term" value="F:fructose-2,6-bisphosphate 2-phosphatase activity"/>
    <property type="evidence" value="ECO:0007669"/>
    <property type="project" value="TreeGrafter"/>
</dbReference>
<dbReference type="InterPro" id="IPR013078">
    <property type="entry name" value="His_Pase_superF_clade-1"/>
</dbReference>
<feature type="active site" description="Tele-phosphohistidine intermediate" evidence="2">
    <location>
        <position position="18"/>
    </location>
</feature>
<dbReference type="Proteomes" id="UP001139485">
    <property type="component" value="Unassembled WGS sequence"/>
</dbReference>
<dbReference type="CDD" id="cd07067">
    <property type="entry name" value="HP_PGM_like"/>
    <property type="match status" value="1"/>
</dbReference>
<dbReference type="GO" id="GO:0043456">
    <property type="term" value="P:regulation of pentose-phosphate shunt"/>
    <property type="evidence" value="ECO:0007669"/>
    <property type="project" value="TreeGrafter"/>
</dbReference>
<dbReference type="RefSeq" id="WP_250828218.1">
    <property type="nucleotide sequence ID" value="NZ_JAMOIL010000024.1"/>
</dbReference>
<dbReference type="InterPro" id="IPR029033">
    <property type="entry name" value="His_PPase_superfam"/>
</dbReference>
<dbReference type="PANTHER" id="PTHR46517">
    <property type="entry name" value="FRUCTOSE-2,6-BISPHOSPHATASE TIGAR"/>
    <property type="match status" value="1"/>
</dbReference>
<dbReference type="SUPFAM" id="SSF53254">
    <property type="entry name" value="Phosphoglycerate mutase-like"/>
    <property type="match status" value="1"/>
</dbReference>
<sequence length="216" mass="23059">MADVVETTGGRRLVLLRHGRTPYNHARVVQGHIDSSLDDVGLRQAAAAAPVVAGLEPEHVWCSDLTRARQTAEPLLAATGLDATYDARLREFHLGEREGLSHPEYQAAAPSEYATFVTGDFDVVAGGERTAAVGERMVEALRELLGHTSPGRTSVAVSHGAAIRVATVAMLGWSLDASRSMRGLDNCGWVELVEHGDTTAGFRLGAYNRVVPGQHA</sequence>
<dbReference type="InterPro" id="IPR051695">
    <property type="entry name" value="Phosphoglycerate_Mutase"/>
</dbReference>
<accession>A0A9X2DA54</accession>
<proteinExistence type="predicted"/>
<dbReference type="EMBL" id="JAMOIL010000024">
    <property type="protein sequence ID" value="MCM0621889.1"/>
    <property type="molecule type" value="Genomic_DNA"/>
</dbReference>
<dbReference type="GO" id="GO:0045820">
    <property type="term" value="P:negative regulation of glycolytic process"/>
    <property type="evidence" value="ECO:0007669"/>
    <property type="project" value="TreeGrafter"/>
</dbReference>
<feature type="binding site" evidence="3">
    <location>
        <position position="67"/>
    </location>
    <ligand>
        <name>substrate</name>
    </ligand>
</feature>
<dbReference type="AlphaFoldDB" id="A0A9X2DA54"/>
<evidence type="ECO:0000256" key="2">
    <source>
        <dbReference type="PIRSR" id="PIRSR613078-1"/>
    </source>
</evidence>
<comment type="caution">
    <text evidence="4">The sequence shown here is derived from an EMBL/GenBank/DDBJ whole genome shotgun (WGS) entry which is preliminary data.</text>
</comment>
<dbReference type="PANTHER" id="PTHR46517:SF1">
    <property type="entry name" value="FRUCTOSE-2,6-BISPHOSPHATASE TIGAR"/>
    <property type="match status" value="1"/>
</dbReference>
<dbReference type="SMART" id="SM00855">
    <property type="entry name" value="PGAM"/>
    <property type="match status" value="1"/>
</dbReference>
<evidence type="ECO:0000256" key="1">
    <source>
        <dbReference type="ARBA" id="ARBA00022801"/>
    </source>
</evidence>
<reference evidence="4" key="1">
    <citation type="submission" date="2022-05" db="EMBL/GenBank/DDBJ databases">
        <authorList>
            <person name="Tuo L."/>
        </authorList>
    </citation>
    <scope>NUCLEOTIDE SEQUENCE</scope>
    <source>
        <strain evidence="4">BSK12Z-4</strain>
    </source>
</reference>
<dbReference type="Gene3D" id="3.40.50.1240">
    <property type="entry name" value="Phosphoglycerate mutase-like"/>
    <property type="match status" value="1"/>
</dbReference>
<keyword evidence="5" id="KW-1185">Reference proteome</keyword>
<feature type="binding site" evidence="3">
    <location>
        <begin position="17"/>
        <end position="24"/>
    </location>
    <ligand>
        <name>substrate</name>
    </ligand>
</feature>
<dbReference type="Pfam" id="PF00300">
    <property type="entry name" value="His_Phos_1"/>
    <property type="match status" value="1"/>
</dbReference>
<evidence type="ECO:0000256" key="3">
    <source>
        <dbReference type="PIRSR" id="PIRSR613078-2"/>
    </source>
</evidence>
<feature type="active site" description="Proton donor/acceptor" evidence="2">
    <location>
        <position position="91"/>
    </location>
</feature>
<keyword evidence="1" id="KW-0378">Hydrolase</keyword>
<evidence type="ECO:0000313" key="4">
    <source>
        <dbReference type="EMBL" id="MCM0621889.1"/>
    </source>
</evidence>
<protein>
    <submittedName>
        <fullName evidence="4">Histidine phosphatase family protein</fullName>
    </submittedName>
</protein>